<dbReference type="Pfam" id="PF00892">
    <property type="entry name" value="EamA"/>
    <property type="match status" value="2"/>
</dbReference>
<evidence type="ECO:0000256" key="6">
    <source>
        <dbReference type="ARBA" id="ARBA00023136"/>
    </source>
</evidence>
<accession>A0A6N7VKW8</accession>
<feature type="transmembrane region" description="Helical" evidence="7">
    <location>
        <begin position="20"/>
        <end position="48"/>
    </location>
</feature>
<evidence type="ECO:0000256" key="3">
    <source>
        <dbReference type="ARBA" id="ARBA00022475"/>
    </source>
</evidence>
<feature type="transmembrane region" description="Helical" evidence="7">
    <location>
        <begin position="271"/>
        <end position="290"/>
    </location>
</feature>
<dbReference type="PANTHER" id="PTHR42920:SF5">
    <property type="entry name" value="EAMA DOMAIN-CONTAINING PROTEIN"/>
    <property type="match status" value="1"/>
</dbReference>
<organism evidence="9 10">
    <name type="scientific">Acidaminococcus fermentans</name>
    <dbReference type="NCBI Taxonomy" id="905"/>
    <lineage>
        <taxon>Bacteria</taxon>
        <taxon>Bacillati</taxon>
        <taxon>Bacillota</taxon>
        <taxon>Negativicutes</taxon>
        <taxon>Acidaminococcales</taxon>
        <taxon>Acidaminococcaceae</taxon>
        <taxon>Acidaminococcus</taxon>
    </lineage>
</organism>
<evidence type="ECO:0000256" key="1">
    <source>
        <dbReference type="ARBA" id="ARBA00004651"/>
    </source>
</evidence>
<feature type="domain" description="EamA" evidence="8">
    <location>
        <begin position="210"/>
        <end position="344"/>
    </location>
</feature>
<feature type="transmembrane region" description="Helical" evidence="7">
    <location>
        <begin position="133"/>
        <end position="152"/>
    </location>
</feature>
<dbReference type="InterPro" id="IPR000620">
    <property type="entry name" value="EamA_dom"/>
</dbReference>
<proteinExistence type="inferred from homology"/>
<comment type="similarity">
    <text evidence="2">Belongs to the EamA transporter family.</text>
</comment>
<evidence type="ECO:0000256" key="2">
    <source>
        <dbReference type="ARBA" id="ARBA00007362"/>
    </source>
</evidence>
<feature type="transmembrane region" description="Helical" evidence="7">
    <location>
        <begin position="95"/>
        <end position="113"/>
    </location>
</feature>
<keyword evidence="4 7" id="KW-0812">Transmembrane</keyword>
<feature type="transmembrane region" description="Helical" evidence="7">
    <location>
        <begin position="213"/>
        <end position="231"/>
    </location>
</feature>
<keyword evidence="5 7" id="KW-1133">Transmembrane helix</keyword>
<gene>
    <name evidence="9" type="ORF">FX155_03625</name>
</gene>
<dbReference type="AlphaFoldDB" id="A0A6N7VKW8"/>
<evidence type="ECO:0000256" key="7">
    <source>
        <dbReference type="SAM" id="Phobius"/>
    </source>
</evidence>
<feature type="transmembrane region" description="Helical" evidence="7">
    <location>
        <begin position="327"/>
        <end position="345"/>
    </location>
</feature>
<feature type="transmembrane region" description="Helical" evidence="7">
    <location>
        <begin position="238"/>
        <end position="259"/>
    </location>
</feature>
<dbReference type="InterPro" id="IPR051258">
    <property type="entry name" value="Diverse_Substrate_Transporter"/>
</dbReference>
<dbReference type="Proteomes" id="UP000441455">
    <property type="component" value="Unassembled WGS sequence"/>
</dbReference>
<reference evidence="9 10" key="1">
    <citation type="submission" date="2019-08" db="EMBL/GenBank/DDBJ databases">
        <title>In-depth cultivation of the pig gut microbiome towards novel bacterial diversity and tailored functional studies.</title>
        <authorList>
            <person name="Wylensek D."/>
            <person name="Hitch T.C.A."/>
            <person name="Clavel T."/>
        </authorList>
    </citation>
    <scope>NUCLEOTIDE SEQUENCE [LARGE SCALE GENOMIC DNA]</scope>
    <source>
        <strain evidence="9 10">WCA-389-WT-5B</strain>
    </source>
</reference>
<protein>
    <submittedName>
        <fullName evidence="9">DMT family transporter</fullName>
    </submittedName>
</protein>
<dbReference type="PANTHER" id="PTHR42920">
    <property type="entry name" value="OS03G0707200 PROTEIN-RELATED"/>
    <property type="match status" value="1"/>
</dbReference>
<evidence type="ECO:0000259" key="8">
    <source>
        <dbReference type="Pfam" id="PF00892"/>
    </source>
</evidence>
<dbReference type="SUPFAM" id="SSF103481">
    <property type="entry name" value="Multidrug resistance efflux transporter EmrE"/>
    <property type="match status" value="1"/>
</dbReference>
<dbReference type="InterPro" id="IPR037185">
    <property type="entry name" value="EmrE-like"/>
</dbReference>
<name>A0A6N7VKW8_ACIFE</name>
<feature type="transmembrane region" description="Helical" evidence="7">
    <location>
        <begin position="188"/>
        <end position="207"/>
    </location>
</feature>
<evidence type="ECO:0000313" key="9">
    <source>
        <dbReference type="EMBL" id="MSS81700.1"/>
    </source>
</evidence>
<evidence type="ECO:0000256" key="4">
    <source>
        <dbReference type="ARBA" id="ARBA00022692"/>
    </source>
</evidence>
<comment type="caution">
    <text evidence="9">The sequence shown here is derived from an EMBL/GenBank/DDBJ whole genome shotgun (WGS) entry which is preliminary data.</text>
</comment>
<feature type="transmembrane region" description="Helical" evidence="7">
    <location>
        <begin position="158"/>
        <end position="176"/>
    </location>
</feature>
<sequence>MLPCSAAWTRAWYFSVSMKSLLFCFLHCVFSNSILQNVRFLQRLFLFIMKPERKKLQGGLSMKPTAAKILMALIILTRSSAFLFSKFILEELTPFQALGYRFTLAFLVMALVLRRPLVRAWDEHRSLGRKSLLLGLLLFAVMGCEMCSLLTAEIHTVAFLENLSLALVPLFLALWYRRLPGDRILQGVGFILLGVAALTIGTAGFTLAGGEGWALLAAVFYTGYIIAIGKLSHSADPLALGTLQMGIMGLMSFGAALVLDGGIPVPQAALTWQSLAFQVLVCSCFGFAFQPKAQRYLTPEEAGLYCAINPLFASLLGHWVLGETFGPAGILGAVYILTGLGFVNWKGLSQERQTCQRSAVNGQRKPAPLAFKHQKKRGCLRQPLFFSFPYISAAGSGRQRRRRFR</sequence>
<dbReference type="GO" id="GO:0005886">
    <property type="term" value="C:plasma membrane"/>
    <property type="evidence" value="ECO:0007669"/>
    <property type="project" value="UniProtKB-SubCell"/>
</dbReference>
<feature type="domain" description="EamA" evidence="8">
    <location>
        <begin position="69"/>
        <end position="198"/>
    </location>
</feature>
<comment type="subcellular location">
    <subcellularLocation>
        <location evidence="1">Cell membrane</location>
        <topology evidence="1">Multi-pass membrane protein</topology>
    </subcellularLocation>
</comment>
<keyword evidence="6 7" id="KW-0472">Membrane</keyword>
<keyword evidence="3" id="KW-1003">Cell membrane</keyword>
<dbReference type="OrthoDB" id="9804865at2"/>
<feature type="transmembrane region" description="Helical" evidence="7">
    <location>
        <begin position="302"/>
        <end position="321"/>
    </location>
</feature>
<evidence type="ECO:0000313" key="10">
    <source>
        <dbReference type="Proteomes" id="UP000441455"/>
    </source>
</evidence>
<evidence type="ECO:0000256" key="5">
    <source>
        <dbReference type="ARBA" id="ARBA00022989"/>
    </source>
</evidence>
<dbReference type="EMBL" id="VULN01000004">
    <property type="protein sequence ID" value="MSS81700.1"/>
    <property type="molecule type" value="Genomic_DNA"/>
</dbReference>